<dbReference type="PANTHER" id="PTHR46382">
    <property type="entry name" value="PHOSPHATIDATE CYTIDYLYLTRANSFERASE"/>
    <property type="match status" value="1"/>
</dbReference>
<evidence type="ECO:0000256" key="1">
    <source>
        <dbReference type="ARBA" id="ARBA00001698"/>
    </source>
</evidence>
<dbReference type="Proteomes" id="UP000254925">
    <property type="component" value="Unassembled WGS sequence"/>
</dbReference>
<evidence type="ECO:0000256" key="6">
    <source>
        <dbReference type="ARBA" id="ARBA00012487"/>
    </source>
</evidence>
<feature type="transmembrane region" description="Helical" evidence="19">
    <location>
        <begin position="185"/>
        <end position="204"/>
    </location>
</feature>
<name>A0A370HGD8_9HYPH</name>
<reference evidence="20 21" key="1">
    <citation type="submission" date="2018-07" db="EMBL/GenBank/DDBJ databases">
        <title>Genomic Encyclopedia of Type Strains, Phase IV (KMG-IV): sequencing the most valuable type-strain genomes for metagenomic binning, comparative biology and taxonomic classification.</title>
        <authorList>
            <person name="Goeker M."/>
        </authorList>
    </citation>
    <scope>NUCLEOTIDE SEQUENCE [LARGE SCALE GENOMIC DNA]</scope>
    <source>
        <strain evidence="20 21">DSM 14364</strain>
    </source>
</reference>
<dbReference type="RefSeq" id="WP_114771660.1">
    <property type="nucleotide sequence ID" value="NZ_QQBB01000008.1"/>
</dbReference>
<accession>A0A370HGD8</accession>
<comment type="pathway">
    <text evidence="3 18">Phospholipid metabolism; CDP-diacylglycerol biosynthesis; CDP-diacylglycerol from sn-glycerol 3-phosphate: step 3/3.</text>
</comment>
<feature type="transmembrane region" description="Helical" evidence="19">
    <location>
        <begin position="266"/>
        <end position="284"/>
    </location>
</feature>
<evidence type="ECO:0000256" key="3">
    <source>
        <dbReference type="ARBA" id="ARBA00005119"/>
    </source>
</evidence>
<protein>
    <recommendedName>
        <fullName evidence="7 18">Phosphatidate cytidylyltransferase</fullName>
        <ecNumber evidence="6 18">2.7.7.41</ecNumber>
    </recommendedName>
</protein>
<organism evidence="20 21">
    <name type="scientific">Microvirga subterranea</name>
    <dbReference type="NCBI Taxonomy" id="186651"/>
    <lineage>
        <taxon>Bacteria</taxon>
        <taxon>Pseudomonadati</taxon>
        <taxon>Pseudomonadota</taxon>
        <taxon>Alphaproteobacteria</taxon>
        <taxon>Hyphomicrobiales</taxon>
        <taxon>Methylobacteriaceae</taxon>
        <taxon>Microvirga</taxon>
    </lineage>
</organism>
<evidence type="ECO:0000256" key="14">
    <source>
        <dbReference type="ARBA" id="ARBA00023098"/>
    </source>
</evidence>
<proteinExistence type="inferred from homology"/>
<dbReference type="EC" id="2.7.7.41" evidence="6 18"/>
<gene>
    <name evidence="20" type="ORF">DES45_10844</name>
</gene>
<evidence type="ECO:0000256" key="9">
    <source>
        <dbReference type="ARBA" id="ARBA00022516"/>
    </source>
</evidence>
<evidence type="ECO:0000256" key="2">
    <source>
        <dbReference type="ARBA" id="ARBA00004651"/>
    </source>
</evidence>
<keyword evidence="14" id="KW-0443">Lipid metabolism</keyword>
<evidence type="ECO:0000256" key="10">
    <source>
        <dbReference type="ARBA" id="ARBA00022679"/>
    </source>
</evidence>
<dbReference type="Pfam" id="PF01148">
    <property type="entry name" value="CTP_transf_1"/>
    <property type="match status" value="1"/>
</dbReference>
<comment type="pathway">
    <text evidence="4">Lipid metabolism.</text>
</comment>
<evidence type="ECO:0000256" key="16">
    <source>
        <dbReference type="ARBA" id="ARBA00023209"/>
    </source>
</evidence>
<feature type="transmembrane region" description="Helical" evidence="19">
    <location>
        <begin position="145"/>
        <end position="165"/>
    </location>
</feature>
<evidence type="ECO:0000313" key="21">
    <source>
        <dbReference type="Proteomes" id="UP000254925"/>
    </source>
</evidence>
<keyword evidence="17" id="KW-1208">Phospholipid metabolism</keyword>
<dbReference type="GO" id="GO:0005886">
    <property type="term" value="C:plasma membrane"/>
    <property type="evidence" value="ECO:0007669"/>
    <property type="project" value="UniProtKB-SubCell"/>
</dbReference>
<evidence type="ECO:0000256" key="12">
    <source>
        <dbReference type="ARBA" id="ARBA00022695"/>
    </source>
</evidence>
<dbReference type="UniPathway" id="UPA00557">
    <property type="reaction ID" value="UER00614"/>
</dbReference>
<keyword evidence="11 18" id="KW-0812">Transmembrane</keyword>
<evidence type="ECO:0000256" key="17">
    <source>
        <dbReference type="ARBA" id="ARBA00023264"/>
    </source>
</evidence>
<evidence type="ECO:0000256" key="11">
    <source>
        <dbReference type="ARBA" id="ARBA00022692"/>
    </source>
</evidence>
<feature type="transmembrane region" description="Helical" evidence="19">
    <location>
        <begin position="21"/>
        <end position="41"/>
    </location>
</feature>
<feature type="transmembrane region" description="Helical" evidence="19">
    <location>
        <begin position="76"/>
        <end position="107"/>
    </location>
</feature>
<evidence type="ECO:0000256" key="8">
    <source>
        <dbReference type="ARBA" id="ARBA00022475"/>
    </source>
</evidence>
<evidence type="ECO:0000256" key="5">
    <source>
        <dbReference type="ARBA" id="ARBA00010185"/>
    </source>
</evidence>
<dbReference type="PANTHER" id="PTHR46382:SF1">
    <property type="entry name" value="PHOSPHATIDATE CYTIDYLYLTRANSFERASE"/>
    <property type="match status" value="1"/>
</dbReference>
<evidence type="ECO:0000256" key="19">
    <source>
        <dbReference type="SAM" id="Phobius"/>
    </source>
</evidence>
<dbReference type="GO" id="GO:0004605">
    <property type="term" value="F:phosphatidate cytidylyltransferase activity"/>
    <property type="evidence" value="ECO:0007669"/>
    <property type="project" value="UniProtKB-EC"/>
</dbReference>
<comment type="similarity">
    <text evidence="5 18">Belongs to the CDS family.</text>
</comment>
<comment type="caution">
    <text evidence="20">The sequence shown here is derived from an EMBL/GenBank/DDBJ whole genome shotgun (WGS) entry which is preliminary data.</text>
</comment>
<keyword evidence="9" id="KW-0444">Lipid biosynthesis</keyword>
<evidence type="ECO:0000256" key="7">
    <source>
        <dbReference type="ARBA" id="ARBA00019373"/>
    </source>
</evidence>
<evidence type="ECO:0000313" key="20">
    <source>
        <dbReference type="EMBL" id="RDI56696.1"/>
    </source>
</evidence>
<evidence type="ECO:0000256" key="18">
    <source>
        <dbReference type="RuleBase" id="RU003938"/>
    </source>
</evidence>
<dbReference type="PROSITE" id="PS01315">
    <property type="entry name" value="CDS"/>
    <property type="match status" value="1"/>
</dbReference>
<dbReference type="GO" id="GO:0016024">
    <property type="term" value="P:CDP-diacylglycerol biosynthetic process"/>
    <property type="evidence" value="ECO:0007669"/>
    <property type="project" value="UniProtKB-UniPathway"/>
</dbReference>
<keyword evidence="15 19" id="KW-0472">Membrane</keyword>
<evidence type="ECO:0000256" key="15">
    <source>
        <dbReference type="ARBA" id="ARBA00023136"/>
    </source>
</evidence>
<dbReference type="InterPro" id="IPR000374">
    <property type="entry name" value="PC_trans"/>
</dbReference>
<evidence type="ECO:0000256" key="4">
    <source>
        <dbReference type="ARBA" id="ARBA00005189"/>
    </source>
</evidence>
<keyword evidence="10 18" id="KW-0808">Transferase</keyword>
<dbReference type="EMBL" id="QQBB01000008">
    <property type="protein sequence ID" value="RDI56696.1"/>
    <property type="molecule type" value="Genomic_DNA"/>
</dbReference>
<keyword evidence="16" id="KW-0594">Phospholipid biosynthesis</keyword>
<keyword evidence="8" id="KW-1003">Cell membrane</keyword>
<keyword evidence="12 18" id="KW-0548">Nucleotidyltransferase</keyword>
<keyword evidence="21" id="KW-1185">Reference proteome</keyword>
<sequence>MAAQEGSSLPDSARRSPSKELVTRVASAIVLIPLALVAAYLGGWAFALFWLAAGIAMMVEWTNMTKVEPLRPVQAVFGIGFAVLTVLFMTGMGFTASVLAGMAFLVVGTLLARGGTGRLWAATGFLYAVVIVVVPPIVREHPNLGLLGLLWMFAVVWTTDIAAYFTGRSLGGPKLWPAVSPKKTWSGFGGGLVAGTLAGFLVAWGAQALGLVHPFSLRNTIILSAIASVASQLGDLGESALKRHCDVKDSSHLIPGHGGVMDRLDGFWAVALIMGLVLLIIQLAA</sequence>
<evidence type="ECO:0000256" key="13">
    <source>
        <dbReference type="ARBA" id="ARBA00022989"/>
    </source>
</evidence>
<dbReference type="AlphaFoldDB" id="A0A370HGD8"/>
<dbReference type="OrthoDB" id="9799199at2"/>
<keyword evidence="13 19" id="KW-1133">Transmembrane helix</keyword>
<feature type="transmembrane region" description="Helical" evidence="19">
    <location>
        <begin position="119"/>
        <end position="138"/>
    </location>
</feature>
<comment type="subcellular location">
    <subcellularLocation>
        <location evidence="2">Cell membrane</location>
        <topology evidence="2">Multi-pass membrane protein</topology>
    </subcellularLocation>
</comment>
<comment type="catalytic activity">
    <reaction evidence="1 18">
        <text>a 1,2-diacyl-sn-glycero-3-phosphate + CTP + H(+) = a CDP-1,2-diacyl-sn-glycerol + diphosphate</text>
        <dbReference type="Rhea" id="RHEA:16229"/>
        <dbReference type="ChEBI" id="CHEBI:15378"/>
        <dbReference type="ChEBI" id="CHEBI:33019"/>
        <dbReference type="ChEBI" id="CHEBI:37563"/>
        <dbReference type="ChEBI" id="CHEBI:58332"/>
        <dbReference type="ChEBI" id="CHEBI:58608"/>
        <dbReference type="EC" id="2.7.7.41"/>
    </reaction>
</comment>